<keyword evidence="7" id="KW-1185">Reference proteome</keyword>
<evidence type="ECO:0000259" key="5">
    <source>
        <dbReference type="PROSITE" id="PS50850"/>
    </source>
</evidence>
<dbReference type="PATRIC" id="fig|1203554.3.peg.1948"/>
<dbReference type="Proteomes" id="UP000014400">
    <property type="component" value="Unassembled WGS sequence"/>
</dbReference>
<dbReference type="Gene3D" id="1.20.1250.20">
    <property type="entry name" value="MFS general substrate transporter like domains"/>
    <property type="match status" value="2"/>
</dbReference>
<dbReference type="PROSITE" id="PS50850">
    <property type="entry name" value="MFS"/>
    <property type="match status" value="1"/>
</dbReference>
<feature type="transmembrane region" description="Helical" evidence="4">
    <location>
        <begin position="303"/>
        <end position="326"/>
    </location>
</feature>
<name>S3BVN5_9BURK</name>
<dbReference type="InterPro" id="IPR050327">
    <property type="entry name" value="Proton-linked_MCT"/>
</dbReference>
<feature type="transmembrane region" description="Helical" evidence="4">
    <location>
        <begin position="126"/>
        <end position="147"/>
    </location>
</feature>
<dbReference type="Pfam" id="PF07690">
    <property type="entry name" value="MFS_1"/>
    <property type="match status" value="1"/>
</dbReference>
<feature type="transmembrane region" description="Helical" evidence="4">
    <location>
        <begin position="159"/>
        <end position="179"/>
    </location>
</feature>
<dbReference type="InterPro" id="IPR020846">
    <property type="entry name" value="MFS_dom"/>
</dbReference>
<gene>
    <name evidence="6" type="ORF">HMPREF1476_01868</name>
</gene>
<reference evidence="6 7" key="1">
    <citation type="submission" date="2013-04" db="EMBL/GenBank/DDBJ databases">
        <title>The Genome Sequence of Sutterella wadsworthensis HGA0223.</title>
        <authorList>
            <consortium name="The Broad Institute Genomics Platform"/>
            <person name="Earl A."/>
            <person name="Ward D."/>
            <person name="Feldgarden M."/>
            <person name="Gevers D."/>
            <person name="Schmidt T.M."/>
            <person name="Dover J."/>
            <person name="Dai D."/>
            <person name="Walker B."/>
            <person name="Young S."/>
            <person name="Zeng Q."/>
            <person name="Gargeya S."/>
            <person name="Fitzgerald M."/>
            <person name="Haas B."/>
            <person name="Abouelleil A."/>
            <person name="Allen A.W."/>
            <person name="Alvarado L."/>
            <person name="Arachchi H.M."/>
            <person name="Berlin A.M."/>
            <person name="Chapman S.B."/>
            <person name="Gainer-Dewar J."/>
            <person name="Goldberg J."/>
            <person name="Griggs A."/>
            <person name="Gujja S."/>
            <person name="Hansen M."/>
            <person name="Howarth C."/>
            <person name="Imamovic A."/>
            <person name="Ireland A."/>
            <person name="Larimer J."/>
            <person name="McCowan C."/>
            <person name="Murphy C."/>
            <person name="Pearson M."/>
            <person name="Poon T.W."/>
            <person name="Priest M."/>
            <person name="Roberts A."/>
            <person name="Saif S."/>
            <person name="Shea T."/>
            <person name="Sisk P."/>
            <person name="Sykes S."/>
            <person name="Wortman J."/>
            <person name="Nusbaum C."/>
            <person name="Birren B."/>
        </authorList>
    </citation>
    <scope>NUCLEOTIDE SEQUENCE [LARGE SCALE GENOMIC DNA]</scope>
    <source>
        <strain evidence="6 7">HGA0223</strain>
    </source>
</reference>
<dbReference type="EMBL" id="ATCF01000027">
    <property type="protein sequence ID" value="EPD98162.1"/>
    <property type="molecule type" value="Genomic_DNA"/>
</dbReference>
<evidence type="ECO:0000256" key="4">
    <source>
        <dbReference type="SAM" id="Phobius"/>
    </source>
</evidence>
<feature type="transmembrane region" description="Helical" evidence="4">
    <location>
        <begin position="338"/>
        <end position="357"/>
    </location>
</feature>
<feature type="transmembrane region" description="Helical" evidence="4">
    <location>
        <begin position="274"/>
        <end position="297"/>
    </location>
</feature>
<dbReference type="HOGENOM" id="CLU_001265_59_7_4"/>
<feature type="domain" description="Major facilitator superfamily (MFS) profile" evidence="5">
    <location>
        <begin position="1"/>
        <end position="394"/>
    </location>
</feature>
<feature type="transmembrane region" description="Helical" evidence="4">
    <location>
        <begin position="369"/>
        <end position="389"/>
    </location>
</feature>
<accession>S3BVN5</accession>
<dbReference type="STRING" id="1203554.HMPREF1476_01868"/>
<feature type="transmembrane region" description="Helical" evidence="4">
    <location>
        <begin position="213"/>
        <end position="236"/>
    </location>
</feature>
<dbReference type="PANTHER" id="PTHR11360:SF317">
    <property type="entry name" value="MAJOR FACILITATOR SUPERFAMILY (MFS) PROFILE DOMAIN-CONTAINING PROTEIN-RELATED"/>
    <property type="match status" value="1"/>
</dbReference>
<proteinExistence type="predicted"/>
<dbReference type="InterPro" id="IPR011701">
    <property type="entry name" value="MFS"/>
</dbReference>
<evidence type="ECO:0000313" key="6">
    <source>
        <dbReference type="EMBL" id="EPD98162.1"/>
    </source>
</evidence>
<dbReference type="GO" id="GO:0022857">
    <property type="term" value="F:transmembrane transporter activity"/>
    <property type="evidence" value="ECO:0007669"/>
    <property type="project" value="InterPro"/>
</dbReference>
<feature type="transmembrane region" description="Helical" evidence="4">
    <location>
        <begin position="36"/>
        <end position="57"/>
    </location>
</feature>
<keyword evidence="3 4" id="KW-0472">Membrane</keyword>
<dbReference type="InterPro" id="IPR036259">
    <property type="entry name" value="MFS_trans_sf"/>
</dbReference>
<dbReference type="CDD" id="cd17353">
    <property type="entry name" value="MFS_OFA_like"/>
    <property type="match status" value="1"/>
</dbReference>
<evidence type="ECO:0000256" key="1">
    <source>
        <dbReference type="ARBA" id="ARBA00022692"/>
    </source>
</evidence>
<feature type="transmembrane region" description="Helical" evidence="4">
    <location>
        <begin position="69"/>
        <end position="88"/>
    </location>
</feature>
<keyword evidence="1 4" id="KW-0812">Transmembrane</keyword>
<dbReference type="SUPFAM" id="SSF103473">
    <property type="entry name" value="MFS general substrate transporter"/>
    <property type="match status" value="1"/>
</dbReference>
<evidence type="ECO:0000256" key="3">
    <source>
        <dbReference type="ARBA" id="ARBA00023136"/>
    </source>
</evidence>
<feature type="transmembrane region" description="Helical" evidence="4">
    <location>
        <begin position="242"/>
        <end position="262"/>
    </location>
</feature>
<evidence type="ECO:0000313" key="7">
    <source>
        <dbReference type="Proteomes" id="UP000014400"/>
    </source>
</evidence>
<dbReference type="AlphaFoldDB" id="S3BVN5"/>
<evidence type="ECO:0000256" key="2">
    <source>
        <dbReference type="ARBA" id="ARBA00022989"/>
    </source>
</evidence>
<keyword evidence="2 4" id="KW-1133">Transmembrane helix</keyword>
<comment type="caution">
    <text evidence="6">The sequence shown here is derived from an EMBL/GenBank/DDBJ whole genome shotgun (WGS) entry which is preliminary data.</text>
</comment>
<protein>
    <recommendedName>
        <fullName evidence="5">Major facilitator superfamily (MFS) profile domain-containing protein</fullName>
    </recommendedName>
</protein>
<feature type="transmembrane region" description="Helical" evidence="4">
    <location>
        <begin position="94"/>
        <end position="114"/>
    </location>
</feature>
<dbReference type="PANTHER" id="PTHR11360">
    <property type="entry name" value="MONOCARBOXYLATE TRANSPORTER"/>
    <property type="match status" value="1"/>
</dbReference>
<sequence length="400" mass="41957">MVSCIINLFAGSIYAWSVFASPLAERIGSLLQTSLTSADLAIAFSIANALGPIPMIFGGLINDRFGPKFVIAAGGISMGFGLYASGNAESVSELIVSYGLFFGTGLSLVYGCTINNTLKFFPDHRGLVGGLATAAYGISSVLVPPIATQLISVYGITNALEFMGVFIGGVIVIGGFLSMRCPVGFTPSMAVQKQCVEIGRNYTWREMLRDARFLPMITLLTCGATAGMMVISQSFFIARHQIALDVASAAMAVSCMALANTFGRLCAGTASDYLGRLPTLGAGLGIAIIGLILLALGSPANTLPFYCGLIALGFSFGCFMGVYPGFTAQVFGARHNGVNFGIMFTGFALAGILGPTLMQLLSAMGFSEIGHYCAAGTISALGFAMMFLYRKAERLRIRSK</sequence>
<dbReference type="eggNOG" id="COG2223">
    <property type="taxonomic scope" value="Bacteria"/>
</dbReference>
<organism evidence="6 7">
    <name type="scientific">Sutterella wadsworthensis HGA0223</name>
    <dbReference type="NCBI Taxonomy" id="1203554"/>
    <lineage>
        <taxon>Bacteria</taxon>
        <taxon>Pseudomonadati</taxon>
        <taxon>Pseudomonadota</taxon>
        <taxon>Betaproteobacteria</taxon>
        <taxon>Burkholderiales</taxon>
        <taxon>Sutterellaceae</taxon>
        <taxon>Sutterella</taxon>
    </lineage>
</organism>